<dbReference type="Proteomes" id="UP000594638">
    <property type="component" value="Unassembled WGS sequence"/>
</dbReference>
<comment type="caution">
    <text evidence="1">The sequence shown here is derived from an EMBL/GenBank/DDBJ whole genome shotgun (WGS) entry which is preliminary data.</text>
</comment>
<sequence>MRISKLCHQCYTIIVHFIEFSPENEGAGGSLAGNGDIKDLSSIWDNALPNTNPIFSSSKQALQTQWKGQQSGILLVTNIRYIKESNKLTHTQPTKALDTLKQESTTSTMGVGAFTFGAMGNATGIRMAVIRDAKMGKSSFTVGCIGELSIQCSFNGATYKAVERHLSKPNPSPCY</sequence>
<evidence type="ECO:0000313" key="2">
    <source>
        <dbReference type="Proteomes" id="UP000594638"/>
    </source>
</evidence>
<protein>
    <submittedName>
        <fullName evidence="1">Uncharacterized protein</fullName>
    </submittedName>
</protein>
<dbReference type="AlphaFoldDB" id="A0A8S0RT75"/>
<proteinExistence type="predicted"/>
<reference evidence="1 2" key="1">
    <citation type="submission" date="2019-12" db="EMBL/GenBank/DDBJ databases">
        <authorList>
            <person name="Alioto T."/>
            <person name="Alioto T."/>
            <person name="Gomez Garrido J."/>
        </authorList>
    </citation>
    <scope>NUCLEOTIDE SEQUENCE [LARGE SCALE GENOMIC DNA]</scope>
</reference>
<dbReference type="Gramene" id="OE9A093198T1">
    <property type="protein sequence ID" value="OE9A093198C1"/>
    <property type="gene ID" value="OE9A093198"/>
</dbReference>
<dbReference type="EMBL" id="CACTIH010003692">
    <property type="protein sequence ID" value="CAA2982317.1"/>
    <property type="molecule type" value="Genomic_DNA"/>
</dbReference>
<keyword evidence="2" id="KW-1185">Reference proteome</keyword>
<gene>
    <name evidence="1" type="ORF">OLEA9_A093198</name>
</gene>
<organism evidence="1 2">
    <name type="scientific">Olea europaea subsp. europaea</name>
    <dbReference type="NCBI Taxonomy" id="158383"/>
    <lineage>
        <taxon>Eukaryota</taxon>
        <taxon>Viridiplantae</taxon>
        <taxon>Streptophyta</taxon>
        <taxon>Embryophyta</taxon>
        <taxon>Tracheophyta</taxon>
        <taxon>Spermatophyta</taxon>
        <taxon>Magnoliopsida</taxon>
        <taxon>eudicotyledons</taxon>
        <taxon>Gunneridae</taxon>
        <taxon>Pentapetalae</taxon>
        <taxon>asterids</taxon>
        <taxon>lamiids</taxon>
        <taxon>Lamiales</taxon>
        <taxon>Oleaceae</taxon>
        <taxon>Oleeae</taxon>
        <taxon>Olea</taxon>
    </lineage>
</organism>
<evidence type="ECO:0000313" key="1">
    <source>
        <dbReference type="EMBL" id="CAA2982317.1"/>
    </source>
</evidence>
<name>A0A8S0RT75_OLEEU</name>
<accession>A0A8S0RT75</accession>